<evidence type="ECO:0000256" key="1">
    <source>
        <dbReference type="ARBA" id="ARBA00022723"/>
    </source>
</evidence>
<evidence type="ECO:0000256" key="2">
    <source>
        <dbReference type="ARBA" id="ARBA00023015"/>
    </source>
</evidence>
<evidence type="ECO:0000256" key="3">
    <source>
        <dbReference type="ARBA" id="ARBA00023125"/>
    </source>
</evidence>
<dbReference type="Pfam" id="PF04082">
    <property type="entry name" value="Fungal_trans"/>
    <property type="match status" value="1"/>
</dbReference>
<name>A0ABR4IXJ8_9EURO</name>
<dbReference type="SMART" id="SM00066">
    <property type="entry name" value="GAL4"/>
    <property type="match status" value="1"/>
</dbReference>
<reference evidence="7 8" key="1">
    <citation type="submission" date="2024-07" db="EMBL/GenBank/DDBJ databases">
        <title>Section-level genome sequencing and comparative genomics of Aspergillus sections Usti and Cavernicolus.</title>
        <authorList>
            <consortium name="Lawrence Berkeley National Laboratory"/>
            <person name="Nybo J.L."/>
            <person name="Vesth T.C."/>
            <person name="Theobald S."/>
            <person name="Frisvad J.C."/>
            <person name="Larsen T.O."/>
            <person name="Kjaerboelling I."/>
            <person name="Rothschild-Mancinelli K."/>
            <person name="Lyhne E.K."/>
            <person name="Kogle M.E."/>
            <person name="Barry K."/>
            <person name="Clum A."/>
            <person name="Na H."/>
            <person name="Ledsgaard L."/>
            <person name="Lin J."/>
            <person name="Lipzen A."/>
            <person name="Kuo A."/>
            <person name="Riley R."/>
            <person name="Mondo S."/>
            <person name="LaButti K."/>
            <person name="Haridas S."/>
            <person name="Pangalinan J."/>
            <person name="Salamov A.A."/>
            <person name="Simmons B.A."/>
            <person name="Magnuson J.K."/>
            <person name="Chen J."/>
            <person name="Drula E."/>
            <person name="Henrissat B."/>
            <person name="Wiebenga A."/>
            <person name="Lubbers R.J."/>
            <person name="Gomes A.C."/>
            <person name="Makela M.R."/>
            <person name="Stajich J."/>
            <person name="Grigoriev I.V."/>
            <person name="Mortensen U.H."/>
            <person name="De vries R.P."/>
            <person name="Baker S.E."/>
            <person name="Andersen M.R."/>
        </authorList>
    </citation>
    <scope>NUCLEOTIDE SEQUENCE [LARGE SCALE GENOMIC DNA]</scope>
    <source>
        <strain evidence="7 8">CBS 600.67</strain>
    </source>
</reference>
<protein>
    <recommendedName>
        <fullName evidence="6">Zn(2)-C6 fungal-type domain-containing protein</fullName>
    </recommendedName>
</protein>
<feature type="domain" description="Zn(2)-C6 fungal-type" evidence="6">
    <location>
        <begin position="20"/>
        <end position="52"/>
    </location>
</feature>
<sequence>MPKPDHSHSKYPQMRLGTRSCTECRRRKIRCIYPPHGNLCQQCEAHGTPCQKQEARRAAPPRNTRGSDGVLHERIENLERIVSQIYETRHVAFDAATSAQEMNSIEALKYLCPNADMGTNGHQTVDLDDADGQLDGPLLDLLNRSLSIEKAMQPRTRPIHPLKSVHAIQALQALKLCADDLNLVLRMTEKYWALWPILPPGFIQIIPSPLGLEIQSATNFINDSLQSESPEVVAKAFLWLALCIQQLPSNFDHYHHNLPCSRASLLQAYLKGAEELLGSPHDAQEDSTFLECLLLQAKLYINMGKPRKSWLAVRHAINLALLQGIQSTHGPDSEKMKLIWLQLWIFDQQLSMFMGLPHSIPDSHPSVSSISDDVLHQYLYCIGIISGHIGDRNLNIVKADWSDTLNIERELVHMREMMPVEWDLPNGVELSVADVWGKQIGKFYYYVLLMNTYLPYILQEYTHGETHTHSRTIALMASRKMIEHYHGLRHSTQGELLICDLMDFQVFSAAIVLVINVLSPTTERNIEQDMEDWSQISGLRQTLDRLSQAMTCSVAKQAADLLNYLYAAGHGTYRDEPYEAVIPYFGRVRISPPKNDMKSMSSTNTDPASAVNLVEFSAQSLSPQGPDTLGYYFGDSELSADWSMASDFDFNWDWNEVFTIPI</sequence>
<dbReference type="CDD" id="cd12148">
    <property type="entry name" value="fungal_TF_MHR"/>
    <property type="match status" value="1"/>
</dbReference>
<accession>A0ABR4IXJ8</accession>
<dbReference type="CDD" id="cd00067">
    <property type="entry name" value="GAL4"/>
    <property type="match status" value="1"/>
</dbReference>
<keyword evidence="3" id="KW-0238">DNA-binding</keyword>
<evidence type="ECO:0000313" key="7">
    <source>
        <dbReference type="EMBL" id="KAL2831538.1"/>
    </source>
</evidence>
<dbReference type="PANTHER" id="PTHR47840:SF1">
    <property type="entry name" value="ZN(II)2CYS6 TRANSCRIPTION FACTOR (EUROFUNG)"/>
    <property type="match status" value="1"/>
</dbReference>
<dbReference type="SUPFAM" id="SSF57701">
    <property type="entry name" value="Zn2/Cys6 DNA-binding domain"/>
    <property type="match status" value="1"/>
</dbReference>
<dbReference type="EMBL" id="JBFXLS010000009">
    <property type="protein sequence ID" value="KAL2831538.1"/>
    <property type="molecule type" value="Genomic_DNA"/>
</dbReference>
<evidence type="ECO:0000256" key="4">
    <source>
        <dbReference type="ARBA" id="ARBA00023163"/>
    </source>
</evidence>
<keyword evidence="1" id="KW-0479">Metal-binding</keyword>
<evidence type="ECO:0000259" key="6">
    <source>
        <dbReference type="PROSITE" id="PS50048"/>
    </source>
</evidence>
<comment type="caution">
    <text evidence="7">The sequence shown here is derived from an EMBL/GenBank/DDBJ whole genome shotgun (WGS) entry which is preliminary data.</text>
</comment>
<evidence type="ECO:0000256" key="5">
    <source>
        <dbReference type="ARBA" id="ARBA00023242"/>
    </source>
</evidence>
<dbReference type="InterPro" id="IPR036864">
    <property type="entry name" value="Zn2-C6_fun-type_DNA-bd_sf"/>
</dbReference>
<dbReference type="PROSITE" id="PS00463">
    <property type="entry name" value="ZN2_CY6_FUNGAL_1"/>
    <property type="match status" value="1"/>
</dbReference>
<dbReference type="PANTHER" id="PTHR47840">
    <property type="entry name" value="ZN(II)2CYS6 TRANSCRIPTION FACTOR (EUROFUNG)-RELATED"/>
    <property type="match status" value="1"/>
</dbReference>
<evidence type="ECO:0000313" key="8">
    <source>
        <dbReference type="Proteomes" id="UP001610335"/>
    </source>
</evidence>
<keyword evidence="4" id="KW-0804">Transcription</keyword>
<keyword evidence="2" id="KW-0805">Transcription regulation</keyword>
<gene>
    <name evidence="7" type="ORF">BDW59DRAFT_140256</name>
</gene>
<dbReference type="Pfam" id="PF00172">
    <property type="entry name" value="Zn_clus"/>
    <property type="match status" value="1"/>
</dbReference>
<dbReference type="InterPro" id="IPR007219">
    <property type="entry name" value="XnlR_reg_dom"/>
</dbReference>
<proteinExistence type="predicted"/>
<dbReference type="PROSITE" id="PS50048">
    <property type="entry name" value="ZN2_CY6_FUNGAL_2"/>
    <property type="match status" value="1"/>
</dbReference>
<dbReference type="Proteomes" id="UP001610335">
    <property type="component" value="Unassembled WGS sequence"/>
</dbReference>
<dbReference type="Gene3D" id="4.10.240.10">
    <property type="entry name" value="Zn(2)-C6 fungal-type DNA-binding domain"/>
    <property type="match status" value="1"/>
</dbReference>
<keyword evidence="8" id="KW-1185">Reference proteome</keyword>
<dbReference type="SMART" id="SM00906">
    <property type="entry name" value="Fungal_trans"/>
    <property type="match status" value="1"/>
</dbReference>
<organism evidence="7 8">
    <name type="scientific">Aspergillus cavernicola</name>
    <dbReference type="NCBI Taxonomy" id="176166"/>
    <lineage>
        <taxon>Eukaryota</taxon>
        <taxon>Fungi</taxon>
        <taxon>Dikarya</taxon>
        <taxon>Ascomycota</taxon>
        <taxon>Pezizomycotina</taxon>
        <taxon>Eurotiomycetes</taxon>
        <taxon>Eurotiomycetidae</taxon>
        <taxon>Eurotiales</taxon>
        <taxon>Aspergillaceae</taxon>
        <taxon>Aspergillus</taxon>
        <taxon>Aspergillus subgen. Nidulantes</taxon>
    </lineage>
</organism>
<dbReference type="InterPro" id="IPR001138">
    <property type="entry name" value="Zn2Cys6_DnaBD"/>
</dbReference>
<keyword evidence="5" id="KW-0539">Nucleus</keyword>